<feature type="compositionally biased region" description="Basic and acidic residues" evidence="5">
    <location>
        <begin position="264"/>
        <end position="276"/>
    </location>
</feature>
<evidence type="ECO:0000256" key="3">
    <source>
        <dbReference type="ARBA" id="ARBA00022777"/>
    </source>
</evidence>
<dbReference type="GO" id="GO:0000824">
    <property type="term" value="F:inositol-1,4,5,6-tetrakisphosphate 3-kinase activity"/>
    <property type="evidence" value="ECO:0007669"/>
    <property type="project" value="TreeGrafter"/>
</dbReference>
<evidence type="ECO:0000256" key="4">
    <source>
        <dbReference type="RuleBase" id="RU363090"/>
    </source>
</evidence>
<evidence type="ECO:0000256" key="1">
    <source>
        <dbReference type="ARBA" id="ARBA00007374"/>
    </source>
</evidence>
<dbReference type="Gene3D" id="3.30.470.160">
    <property type="entry name" value="Inositol polyphosphate kinase"/>
    <property type="match status" value="1"/>
</dbReference>
<dbReference type="PANTHER" id="PTHR12400">
    <property type="entry name" value="INOSITOL POLYPHOSPHATE KINASE"/>
    <property type="match status" value="1"/>
</dbReference>
<dbReference type="GO" id="GO:0005737">
    <property type="term" value="C:cytoplasm"/>
    <property type="evidence" value="ECO:0007669"/>
    <property type="project" value="TreeGrafter"/>
</dbReference>
<dbReference type="OrthoDB" id="338650at2759"/>
<comment type="similarity">
    <text evidence="1 4">Belongs to the inositol phosphokinase (IPK) family.</text>
</comment>
<dbReference type="GO" id="GO:0032958">
    <property type="term" value="P:inositol phosphate biosynthetic process"/>
    <property type="evidence" value="ECO:0007669"/>
    <property type="project" value="InterPro"/>
</dbReference>
<proteinExistence type="inferred from homology"/>
<gene>
    <name evidence="6" type="ORF">BDN70DRAFT_832028</name>
</gene>
<evidence type="ECO:0000256" key="5">
    <source>
        <dbReference type="SAM" id="MobiDB-lite"/>
    </source>
</evidence>
<sequence length="357" mass="39541">MDTHTTHALESQVGGHAGVMTTEDGSLIIKPALARELEFYQALQSHDMLAAFRPFTPKFLGVLKLQGQVDPAHGDALESLVNLQPVAEQKDELLFLESIVLENLSFGFSKPNILDVKLGTVLHDEDAPPDKVERMLKTARETTSFETGIRLTGFQVYDNITSKPINTPKSYGKSIKPSELAEGLARFFPVGSPIPALLSESDGTPSHGLPRDTLIPLLKAIRSEIAMIREILASVEMRMVGGSLLIIYEADWEKAAVSIQKHLERQEEATRRREVGVMKNAYEDEDENDEDEDEEDEDEDEEDEDGPPKLGPPFIVKLIDFAHTRLKPGYGPDVGVLRGVDTVLNLLDTRLESVLSF</sequence>
<keyword evidence="7" id="KW-1185">Reference proteome</keyword>
<organism evidence="6 7">
    <name type="scientific">Pholiota conissans</name>
    <dbReference type="NCBI Taxonomy" id="109636"/>
    <lineage>
        <taxon>Eukaryota</taxon>
        <taxon>Fungi</taxon>
        <taxon>Dikarya</taxon>
        <taxon>Basidiomycota</taxon>
        <taxon>Agaricomycotina</taxon>
        <taxon>Agaricomycetes</taxon>
        <taxon>Agaricomycetidae</taxon>
        <taxon>Agaricales</taxon>
        <taxon>Agaricineae</taxon>
        <taxon>Strophariaceae</taxon>
        <taxon>Pholiota</taxon>
    </lineage>
</organism>
<accession>A0A9P6D1X1</accession>
<dbReference type="EMBL" id="MU155187">
    <property type="protein sequence ID" value="KAF9480849.1"/>
    <property type="molecule type" value="Genomic_DNA"/>
</dbReference>
<feature type="compositionally biased region" description="Acidic residues" evidence="5">
    <location>
        <begin position="283"/>
        <end position="305"/>
    </location>
</feature>
<dbReference type="Proteomes" id="UP000807469">
    <property type="component" value="Unassembled WGS sequence"/>
</dbReference>
<comment type="caution">
    <text evidence="6">The sequence shown here is derived from an EMBL/GenBank/DDBJ whole genome shotgun (WGS) entry which is preliminary data.</text>
</comment>
<dbReference type="GO" id="GO:0005634">
    <property type="term" value="C:nucleus"/>
    <property type="evidence" value="ECO:0007669"/>
    <property type="project" value="TreeGrafter"/>
</dbReference>
<dbReference type="InterPro" id="IPR005522">
    <property type="entry name" value="IPK"/>
</dbReference>
<dbReference type="PANTHER" id="PTHR12400:SF108">
    <property type="entry name" value="KINASE"/>
    <property type="match status" value="1"/>
</dbReference>
<dbReference type="GO" id="GO:0046854">
    <property type="term" value="P:phosphatidylinositol phosphate biosynthetic process"/>
    <property type="evidence" value="ECO:0007669"/>
    <property type="project" value="TreeGrafter"/>
</dbReference>
<evidence type="ECO:0000313" key="7">
    <source>
        <dbReference type="Proteomes" id="UP000807469"/>
    </source>
</evidence>
<dbReference type="InterPro" id="IPR038286">
    <property type="entry name" value="IPK_sf"/>
</dbReference>
<keyword evidence="2 4" id="KW-0808">Transferase</keyword>
<protein>
    <recommendedName>
        <fullName evidence="4">Kinase</fullName>
        <ecNumber evidence="4">2.7.-.-</ecNumber>
    </recommendedName>
</protein>
<dbReference type="EC" id="2.7.-.-" evidence="4"/>
<dbReference type="SUPFAM" id="SSF56104">
    <property type="entry name" value="SAICAR synthase-like"/>
    <property type="match status" value="1"/>
</dbReference>
<dbReference type="GO" id="GO:0008440">
    <property type="term" value="F:inositol-1,4,5-trisphosphate 3-kinase activity"/>
    <property type="evidence" value="ECO:0007669"/>
    <property type="project" value="TreeGrafter"/>
</dbReference>
<feature type="region of interest" description="Disordered" evidence="5">
    <location>
        <begin position="264"/>
        <end position="312"/>
    </location>
</feature>
<dbReference type="AlphaFoldDB" id="A0A9P6D1X1"/>
<evidence type="ECO:0000256" key="2">
    <source>
        <dbReference type="ARBA" id="ARBA00022679"/>
    </source>
</evidence>
<evidence type="ECO:0000313" key="6">
    <source>
        <dbReference type="EMBL" id="KAF9480849.1"/>
    </source>
</evidence>
<dbReference type="Pfam" id="PF03770">
    <property type="entry name" value="IPK"/>
    <property type="match status" value="1"/>
</dbReference>
<keyword evidence="3 4" id="KW-0418">Kinase</keyword>
<name>A0A9P6D1X1_9AGAR</name>
<reference evidence="6" key="1">
    <citation type="submission" date="2020-11" db="EMBL/GenBank/DDBJ databases">
        <authorList>
            <consortium name="DOE Joint Genome Institute"/>
            <person name="Ahrendt S."/>
            <person name="Riley R."/>
            <person name="Andreopoulos W."/>
            <person name="Labutti K."/>
            <person name="Pangilinan J."/>
            <person name="Ruiz-Duenas F.J."/>
            <person name="Barrasa J.M."/>
            <person name="Sanchez-Garcia M."/>
            <person name="Camarero S."/>
            <person name="Miyauchi S."/>
            <person name="Serrano A."/>
            <person name="Linde D."/>
            <person name="Babiker R."/>
            <person name="Drula E."/>
            <person name="Ayuso-Fernandez I."/>
            <person name="Pacheco R."/>
            <person name="Padilla G."/>
            <person name="Ferreira P."/>
            <person name="Barriuso J."/>
            <person name="Kellner H."/>
            <person name="Castanera R."/>
            <person name="Alfaro M."/>
            <person name="Ramirez L."/>
            <person name="Pisabarro A.G."/>
            <person name="Kuo A."/>
            <person name="Tritt A."/>
            <person name="Lipzen A."/>
            <person name="He G."/>
            <person name="Yan M."/>
            <person name="Ng V."/>
            <person name="Cullen D."/>
            <person name="Martin F."/>
            <person name="Rosso M.-N."/>
            <person name="Henrissat B."/>
            <person name="Hibbett D."/>
            <person name="Martinez A.T."/>
            <person name="Grigoriev I.V."/>
        </authorList>
    </citation>
    <scope>NUCLEOTIDE SEQUENCE</scope>
    <source>
        <strain evidence="6">CIRM-BRFM 674</strain>
    </source>
</reference>